<protein>
    <submittedName>
        <fullName evidence="2">Uncharacterized protein</fullName>
    </submittedName>
</protein>
<feature type="region of interest" description="Disordered" evidence="1">
    <location>
        <begin position="27"/>
        <end position="81"/>
    </location>
</feature>
<evidence type="ECO:0000256" key="1">
    <source>
        <dbReference type="SAM" id="MobiDB-lite"/>
    </source>
</evidence>
<proteinExistence type="predicted"/>
<reference evidence="2 3" key="1">
    <citation type="journal article" date="2018" name="Front. Plant Sci.">
        <title>Red Clover (Trifolium pratense) and Zigzag Clover (T. medium) - A Picture of Genomic Similarities and Differences.</title>
        <authorList>
            <person name="Dluhosova J."/>
            <person name="Istvanek J."/>
            <person name="Nedelnik J."/>
            <person name="Repkova J."/>
        </authorList>
    </citation>
    <scope>NUCLEOTIDE SEQUENCE [LARGE SCALE GENOMIC DNA]</scope>
    <source>
        <strain evidence="3">cv. 10/8</strain>
        <tissue evidence="2">Leaf</tissue>
    </source>
</reference>
<feature type="non-terminal residue" evidence="2">
    <location>
        <position position="1"/>
    </location>
</feature>
<keyword evidence="3" id="KW-1185">Reference proteome</keyword>
<sequence>GEFPIVDNLDGTNVGSPDDIEDALNQLSEHDDDQGCVRLSPDLEERRKKRHEREVDEGDPSSKKCRLDGSGTHEITKVQAE</sequence>
<dbReference type="EMBL" id="LXQA010651903">
    <property type="protein sequence ID" value="MCI64248.1"/>
    <property type="molecule type" value="Genomic_DNA"/>
</dbReference>
<name>A0A392TTK0_9FABA</name>
<accession>A0A392TTK0</accession>
<feature type="region of interest" description="Disordered" evidence="1">
    <location>
        <begin position="1"/>
        <end position="20"/>
    </location>
</feature>
<dbReference type="Proteomes" id="UP000265520">
    <property type="component" value="Unassembled WGS sequence"/>
</dbReference>
<dbReference type="AlphaFoldDB" id="A0A392TTK0"/>
<comment type="caution">
    <text evidence="2">The sequence shown here is derived from an EMBL/GenBank/DDBJ whole genome shotgun (WGS) entry which is preliminary data.</text>
</comment>
<organism evidence="2 3">
    <name type="scientific">Trifolium medium</name>
    <dbReference type="NCBI Taxonomy" id="97028"/>
    <lineage>
        <taxon>Eukaryota</taxon>
        <taxon>Viridiplantae</taxon>
        <taxon>Streptophyta</taxon>
        <taxon>Embryophyta</taxon>
        <taxon>Tracheophyta</taxon>
        <taxon>Spermatophyta</taxon>
        <taxon>Magnoliopsida</taxon>
        <taxon>eudicotyledons</taxon>
        <taxon>Gunneridae</taxon>
        <taxon>Pentapetalae</taxon>
        <taxon>rosids</taxon>
        <taxon>fabids</taxon>
        <taxon>Fabales</taxon>
        <taxon>Fabaceae</taxon>
        <taxon>Papilionoideae</taxon>
        <taxon>50 kb inversion clade</taxon>
        <taxon>NPAAA clade</taxon>
        <taxon>Hologalegina</taxon>
        <taxon>IRL clade</taxon>
        <taxon>Trifolieae</taxon>
        <taxon>Trifolium</taxon>
    </lineage>
</organism>
<evidence type="ECO:0000313" key="3">
    <source>
        <dbReference type="Proteomes" id="UP000265520"/>
    </source>
</evidence>
<evidence type="ECO:0000313" key="2">
    <source>
        <dbReference type="EMBL" id="MCI64248.1"/>
    </source>
</evidence>
<feature type="non-terminal residue" evidence="2">
    <location>
        <position position="81"/>
    </location>
</feature>